<dbReference type="GO" id="GO:0006696">
    <property type="term" value="P:ergosterol biosynthetic process"/>
    <property type="evidence" value="ECO:0007669"/>
    <property type="project" value="TreeGrafter"/>
</dbReference>
<keyword evidence="9" id="KW-1185">Reference proteome</keyword>
<keyword evidence="1 5" id="KW-0489">Methyltransferase</keyword>
<dbReference type="PANTHER" id="PTHR44068">
    <property type="entry name" value="ZGC:194242"/>
    <property type="match status" value="1"/>
</dbReference>
<feature type="domain" description="SAM-dependent methyltransferase Erg6/SMT-type" evidence="7">
    <location>
        <begin position="36"/>
        <end position="264"/>
    </location>
</feature>
<dbReference type="GO" id="GO:0032259">
    <property type="term" value="P:methylation"/>
    <property type="evidence" value="ECO:0007669"/>
    <property type="project" value="UniProtKB-KW"/>
</dbReference>
<evidence type="ECO:0000256" key="1">
    <source>
        <dbReference type="ARBA" id="ARBA00022603"/>
    </source>
</evidence>
<dbReference type="OrthoDB" id="540004at2759"/>
<gene>
    <name evidence="8" type="ORF">G7Y89_g13099</name>
</gene>
<reference evidence="8 9" key="1">
    <citation type="submission" date="2020-03" db="EMBL/GenBank/DDBJ databases">
        <title>Draft Genome Sequence of Cudoniella acicularis.</title>
        <authorList>
            <person name="Buettner E."/>
            <person name="Kellner H."/>
        </authorList>
    </citation>
    <scope>NUCLEOTIDE SEQUENCE [LARGE SCALE GENOMIC DNA]</scope>
    <source>
        <strain evidence="8 9">DSM 108380</strain>
    </source>
</reference>
<protein>
    <recommendedName>
        <fullName evidence="7">SAM-dependent methyltransferase Erg6/SMT-type domain-containing protein</fullName>
    </recommendedName>
</protein>
<evidence type="ECO:0000256" key="6">
    <source>
        <dbReference type="SAM" id="MobiDB-lite"/>
    </source>
</evidence>
<evidence type="ECO:0000313" key="9">
    <source>
        <dbReference type="Proteomes" id="UP000566819"/>
    </source>
</evidence>
<dbReference type="EMBL" id="JAAMPI010001471">
    <property type="protein sequence ID" value="KAF4625069.1"/>
    <property type="molecule type" value="Genomic_DNA"/>
</dbReference>
<dbReference type="AlphaFoldDB" id="A0A8H4R7I6"/>
<dbReference type="CDD" id="cd02440">
    <property type="entry name" value="AdoMet_MTases"/>
    <property type="match status" value="1"/>
</dbReference>
<feature type="region of interest" description="Disordered" evidence="6">
    <location>
        <begin position="1"/>
        <end position="26"/>
    </location>
</feature>
<dbReference type="InterPro" id="IPR029063">
    <property type="entry name" value="SAM-dependent_MTases_sf"/>
</dbReference>
<comment type="similarity">
    <text evidence="4 5">Belongs to the class I-like SAM-binding methyltransferase superfamily. Erg6/SMT family.</text>
</comment>
<comment type="caution">
    <text evidence="8">The sequence shown here is derived from an EMBL/GenBank/DDBJ whole genome shotgun (WGS) entry which is preliminary data.</text>
</comment>
<feature type="compositionally biased region" description="Basic and acidic residues" evidence="6">
    <location>
        <begin position="7"/>
        <end position="26"/>
    </location>
</feature>
<organism evidence="8 9">
    <name type="scientific">Cudoniella acicularis</name>
    <dbReference type="NCBI Taxonomy" id="354080"/>
    <lineage>
        <taxon>Eukaryota</taxon>
        <taxon>Fungi</taxon>
        <taxon>Dikarya</taxon>
        <taxon>Ascomycota</taxon>
        <taxon>Pezizomycotina</taxon>
        <taxon>Leotiomycetes</taxon>
        <taxon>Helotiales</taxon>
        <taxon>Tricladiaceae</taxon>
        <taxon>Cudoniella</taxon>
    </lineage>
</organism>
<evidence type="ECO:0000256" key="3">
    <source>
        <dbReference type="ARBA" id="ARBA00022691"/>
    </source>
</evidence>
<dbReference type="Pfam" id="PF08241">
    <property type="entry name" value="Methyltransf_11"/>
    <property type="match status" value="1"/>
</dbReference>
<dbReference type="InterPro" id="IPR030384">
    <property type="entry name" value="MeTrfase_SMT"/>
</dbReference>
<keyword evidence="3 5" id="KW-0949">S-adenosyl-L-methionine</keyword>
<evidence type="ECO:0000256" key="5">
    <source>
        <dbReference type="PROSITE-ProRule" id="PRU01022"/>
    </source>
</evidence>
<sequence>MNGYLTHWEKDKGETEDTDEAREKRGSQYPSLVNGYYDLVTDLFESGWAQSFHFCRFIKGEPFLQALARHEHYLAAQLSLQPGMNVLDVGCGVGGPARQIASFADCRVTGLNNNAYQVDRARKHTLAAGLEDRVDFVKGDFMKIPFPDNSFDAVYAIEATLHAPSLAGVYTEIHRVLKPGGTFALYEWVTTPKFEPENPVHRSIRLRIEHGDAIPHLATQDEAESAMRTAGFTLTRSDDLADKGGCRAVVVSTRGGVAVCVHLA</sequence>
<dbReference type="PROSITE" id="PS51685">
    <property type="entry name" value="SAM_MT_ERG6_SMT"/>
    <property type="match status" value="1"/>
</dbReference>
<dbReference type="GO" id="GO:0005783">
    <property type="term" value="C:endoplasmic reticulum"/>
    <property type="evidence" value="ECO:0007669"/>
    <property type="project" value="TreeGrafter"/>
</dbReference>
<dbReference type="SUPFAM" id="SSF53335">
    <property type="entry name" value="S-adenosyl-L-methionine-dependent methyltransferases"/>
    <property type="match status" value="1"/>
</dbReference>
<dbReference type="GO" id="GO:0003838">
    <property type="term" value="F:sterol 24-C-methyltransferase activity"/>
    <property type="evidence" value="ECO:0007669"/>
    <property type="project" value="TreeGrafter"/>
</dbReference>
<accession>A0A8H4R7I6</accession>
<evidence type="ECO:0000256" key="4">
    <source>
        <dbReference type="ARBA" id="ARBA00038188"/>
    </source>
</evidence>
<dbReference type="InterPro" id="IPR013216">
    <property type="entry name" value="Methyltransf_11"/>
</dbReference>
<dbReference type="InterPro" id="IPR050447">
    <property type="entry name" value="Erg6_SMT_methyltransf"/>
</dbReference>
<keyword evidence="2 5" id="KW-0808">Transferase</keyword>
<proteinExistence type="inferred from homology"/>
<evidence type="ECO:0000256" key="2">
    <source>
        <dbReference type="ARBA" id="ARBA00022679"/>
    </source>
</evidence>
<dbReference type="Gene3D" id="3.40.50.150">
    <property type="entry name" value="Vaccinia Virus protein VP39"/>
    <property type="match status" value="1"/>
</dbReference>
<evidence type="ECO:0000259" key="7">
    <source>
        <dbReference type="PROSITE" id="PS51685"/>
    </source>
</evidence>
<dbReference type="Proteomes" id="UP000566819">
    <property type="component" value="Unassembled WGS sequence"/>
</dbReference>
<evidence type="ECO:0000313" key="8">
    <source>
        <dbReference type="EMBL" id="KAF4625069.1"/>
    </source>
</evidence>
<name>A0A8H4R7I6_9HELO</name>
<dbReference type="PANTHER" id="PTHR44068:SF1">
    <property type="entry name" value="HYPOTHETICAL LOC100005854"/>
    <property type="match status" value="1"/>
</dbReference>